<proteinExistence type="predicted"/>
<organism evidence="2 3">
    <name type="scientific">Quillaja saponaria</name>
    <name type="common">Soap bark tree</name>
    <dbReference type="NCBI Taxonomy" id="32244"/>
    <lineage>
        <taxon>Eukaryota</taxon>
        <taxon>Viridiplantae</taxon>
        <taxon>Streptophyta</taxon>
        <taxon>Embryophyta</taxon>
        <taxon>Tracheophyta</taxon>
        <taxon>Spermatophyta</taxon>
        <taxon>Magnoliopsida</taxon>
        <taxon>eudicotyledons</taxon>
        <taxon>Gunneridae</taxon>
        <taxon>Pentapetalae</taxon>
        <taxon>rosids</taxon>
        <taxon>fabids</taxon>
        <taxon>Fabales</taxon>
        <taxon>Quillajaceae</taxon>
        <taxon>Quillaja</taxon>
    </lineage>
</organism>
<evidence type="ECO:0000313" key="2">
    <source>
        <dbReference type="EMBL" id="KAJ7979168.1"/>
    </source>
</evidence>
<accession>A0AAD7QCY7</accession>
<dbReference type="InterPro" id="IPR050231">
    <property type="entry name" value="Iron_ascorbate_oxido_reductase"/>
</dbReference>
<sequence>MDCQANALTTLLQDLQVAGLQVLKDDKRVAVNPVLNAFVINLGDQLQALSNGVYKSVWHYPRLSVAPFLCPSDEALISSAKPLTENEFGAIYKAFTCPQYYSKF</sequence>
<protein>
    <submittedName>
        <fullName evidence="2">Naringenin,2-oxoglutarate 3-dioxygenase-like</fullName>
    </submittedName>
</protein>
<gene>
    <name evidence="2" type="ORF">O6P43_002596</name>
</gene>
<dbReference type="InterPro" id="IPR027443">
    <property type="entry name" value="IPNS-like_sf"/>
</dbReference>
<keyword evidence="3" id="KW-1185">Reference proteome</keyword>
<dbReference type="EMBL" id="JARAOO010000002">
    <property type="protein sequence ID" value="KAJ7979168.1"/>
    <property type="molecule type" value="Genomic_DNA"/>
</dbReference>
<dbReference type="SUPFAM" id="SSF51197">
    <property type="entry name" value="Clavaminate synthase-like"/>
    <property type="match status" value="1"/>
</dbReference>
<comment type="caution">
    <text evidence="2">The sequence shown here is derived from an EMBL/GenBank/DDBJ whole genome shotgun (WGS) entry which is preliminary data.</text>
</comment>
<dbReference type="Proteomes" id="UP001163823">
    <property type="component" value="Chromosome 2"/>
</dbReference>
<reference evidence="2" key="1">
    <citation type="journal article" date="2023" name="Science">
        <title>Elucidation of the pathway for biosynthesis of saponin adjuvants from the soapbark tree.</title>
        <authorList>
            <person name="Reed J."/>
            <person name="Orme A."/>
            <person name="El-Demerdash A."/>
            <person name="Owen C."/>
            <person name="Martin L.B.B."/>
            <person name="Misra R.C."/>
            <person name="Kikuchi S."/>
            <person name="Rejzek M."/>
            <person name="Martin A.C."/>
            <person name="Harkess A."/>
            <person name="Leebens-Mack J."/>
            <person name="Louveau T."/>
            <person name="Stephenson M.J."/>
            <person name="Osbourn A."/>
        </authorList>
    </citation>
    <scope>NUCLEOTIDE SEQUENCE</scope>
    <source>
        <strain evidence="2">S10</strain>
    </source>
</reference>
<dbReference type="PANTHER" id="PTHR47990">
    <property type="entry name" value="2-OXOGLUTARATE (2OG) AND FE(II)-DEPENDENT OXYGENASE SUPERFAMILY PROTEIN-RELATED"/>
    <property type="match status" value="1"/>
</dbReference>
<dbReference type="InterPro" id="IPR044861">
    <property type="entry name" value="IPNS-like_FE2OG_OXY"/>
</dbReference>
<dbReference type="Pfam" id="PF03171">
    <property type="entry name" value="2OG-FeII_Oxy"/>
    <property type="match status" value="1"/>
</dbReference>
<feature type="domain" description="Isopenicillin N synthase-like Fe(2+) 2OG dioxygenase" evidence="1">
    <location>
        <begin position="3"/>
        <end position="59"/>
    </location>
</feature>
<evidence type="ECO:0000259" key="1">
    <source>
        <dbReference type="Pfam" id="PF03171"/>
    </source>
</evidence>
<dbReference type="Gene3D" id="2.60.120.330">
    <property type="entry name" value="B-lactam Antibiotic, Isopenicillin N Synthase, Chain"/>
    <property type="match status" value="1"/>
</dbReference>
<dbReference type="AlphaFoldDB" id="A0AAD7QCY7"/>
<dbReference type="KEGG" id="qsa:O6P43_002596"/>
<evidence type="ECO:0000313" key="3">
    <source>
        <dbReference type="Proteomes" id="UP001163823"/>
    </source>
</evidence>
<name>A0AAD7QCY7_QUISA</name>